<accession>A0AC61S1B1</accession>
<comment type="caution">
    <text evidence="1">The sequence shown here is derived from an EMBL/GenBank/DDBJ whole genome shotgun (WGS) entry which is preliminary data.</text>
</comment>
<sequence>MRQKKKSGFKLAGKKHSKRGKISLFLALCSVFAGVGMVVLSIQSNGNASVYVGSAGLFALFVSLTSLIIGLSSLKEESYKLFPVLGSICSVLTLAGWVAVYMLGF</sequence>
<evidence type="ECO:0000313" key="2">
    <source>
        <dbReference type="Proteomes" id="UP000304953"/>
    </source>
</evidence>
<gene>
    <name evidence="1" type="ORF">E5329_02015</name>
</gene>
<dbReference type="Proteomes" id="UP000304953">
    <property type="component" value="Unassembled WGS sequence"/>
</dbReference>
<name>A0AC61S1B1_9FIRM</name>
<organism evidence="1 2">
    <name type="scientific">Petralouisia muris</name>
    <dbReference type="NCBI Taxonomy" id="3032872"/>
    <lineage>
        <taxon>Bacteria</taxon>
        <taxon>Bacillati</taxon>
        <taxon>Bacillota</taxon>
        <taxon>Clostridia</taxon>
        <taxon>Lachnospirales</taxon>
        <taxon>Lachnospiraceae</taxon>
        <taxon>Petralouisia</taxon>
    </lineage>
</organism>
<proteinExistence type="predicted"/>
<protein>
    <submittedName>
        <fullName evidence="1">Uncharacterized protein</fullName>
    </submittedName>
</protein>
<keyword evidence="2" id="KW-1185">Reference proteome</keyword>
<reference evidence="1" key="1">
    <citation type="submission" date="2019-04" db="EMBL/GenBank/DDBJ databases">
        <title>Microbes associate with the intestines of laboratory mice.</title>
        <authorList>
            <person name="Navarre W."/>
            <person name="Wong E."/>
            <person name="Huang K."/>
            <person name="Tropini C."/>
            <person name="Ng K."/>
            <person name="Yu B."/>
        </authorList>
    </citation>
    <scope>NUCLEOTIDE SEQUENCE</scope>
    <source>
        <strain evidence="1">NM01_1-7b</strain>
    </source>
</reference>
<evidence type="ECO:0000313" key="1">
    <source>
        <dbReference type="EMBL" id="TGY97923.1"/>
    </source>
</evidence>
<dbReference type="EMBL" id="SRYA01000003">
    <property type="protein sequence ID" value="TGY97923.1"/>
    <property type="molecule type" value="Genomic_DNA"/>
</dbReference>